<gene>
    <name evidence="2" type="ORF">LHCIRMBIA104_00502</name>
</gene>
<evidence type="ECO:0000313" key="3">
    <source>
        <dbReference type="Proteomes" id="UP000017247"/>
    </source>
</evidence>
<comment type="caution">
    <text evidence="2">The sequence shown here is derived from an EMBL/GenBank/DDBJ whole genome shotgun (WGS) entry which is preliminary data.</text>
</comment>
<reference evidence="2" key="1">
    <citation type="submission" date="2013-09" db="EMBL/GenBank/DDBJ databases">
        <title>Draft Genome Sequence of five Lactobacillus helveticus strains CIRM-BIA 101T, 103, 104, 951 and 953 isolated from milk product.</title>
        <authorList>
            <person name="Valence F."/>
            <person name="Chuat V."/>
            <person name="Ma L."/>
            <person name="Creno S."/>
            <person name="Falentin H."/>
            <person name="Lortal S."/>
            <person name="Bizet C."/>
            <person name="Clermont D."/>
            <person name="Loux V."/>
            <person name="Bouchier C."/>
            <person name="Cousin S."/>
        </authorList>
    </citation>
    <scope>NUCLEOTIDE SEQUENCE [LARGE SCALE GENOMIC DNA]</scope>
    <source>
        <strain evidence="2">CIRM-BIA 104</strain>
    </source>
</reference>
<dbReference type="Proteomes" id="UP000017247">
    <property type="component" value="Unassembled WGS sequence"/>
</dbReference>
<dbReference type="AlphaFoldDB" id="U6FBZ0"/>
<evidence type="ECO:0000256" key="1">
    <source>
        <dbReference type="SAM" id="MobiDB-lite"/>
    </source>
</evidence>
<evidence type="ECO:0000313" key="2">
    <source>
        <dbReference type="EMBL" id="CDI60814.1"/>
    </source>
</evidence>
<dbReference type="EMBL" id="CBUL010000131">
    <property type="protein sequence ID" value="CDI60814.1"/>
    <property type="molecule type" value="Genomic_DNA"/>
</dbReference>
<protein>
    <submittedName>
        <fullName evidence="2">Uncharacterized protein</fullName>
    </submittedName>
</protein>
<organism evidence="2 3">
    <name type="scientific">Lactobacillus helveticus CIRM-BIA 104</name>
    <dbReference type="NCBI Taxonomy" id="1226333"/>
    <lineage>
        <taxon>Bacteria</taxon>
        <taxon>Bacillati</taxon>
        <taxon>Bacillota</taxon>
        <taxon>Bacilli</taxon>
        <taxon>Lactobacillales</taxon>
        <taxon>Lactobacillaceae</taxon>
        <taxon>Lactobacillus</taxon>
    </lineage>
</organism>
<feature type="compositionally biased region" description="Polar residues" evidence="1">
    <location>
        <begin position="1"/>
        <end position="26"/>
    </location>
</feature>
<dbReference type="HOGENOM" id="CLU_1319575_0_0_9"/>
<name>U6FBZ0_LACHE</name>
<sequence>MADETNTPVAGTENATQNAEVDTSVKTQEESLKKNFPNLIGYLYMSDPDNTNPLWHHYVMPVFDEKAYENLPWHVYKERPSDDLVDPLYSVQKGGWIENAHDAQTQILAQVQMKIDAIDKFKEQLDQTLKSVQENQLTGTAQNLALTKSIKELSEGQATQNNLLALLQNLMLTIAGSQKTAKPTAPTQATTATATDKQ</sequence>
<feature type="region of interest" description="Disordered" evidence="1">
    <location>
        <begin position="1"/>
        <end position="28"/>
    </location>
</feature>
<dbReference type="RefSeq" id="WP_023191886.1">
    <property type="nucleotide sequence ID" value="NZ_HG531087.1"/>
</dbReference>
<feature type="region of interest" description="Disordered" evidence="1">
    <location>
        <begin position="177"/>
        <end position="198"/>
    </location>
</feature>
<proteinExistence type="predicted"/>
<accession>U6FBZ0</accession>